<evidence type="ECO:0000256" key="2">
    <source>
        <dbReference type="ARBA" id="ARBA00008854"/>
    </source>
</evidence>
<keyword evidence="5 6" id="KW-0472">Membrane</keyword>
<dbReference type="PANTHER" id="PTHR34478:SF2">
    <property type="entry name" value="MEMBRANE PROTEIN"/>
    <property type="match status" value="1"/>
</dbReference>
<dbReference type="AlphaFoldDB" id="A0A0F9V9Z0"/>
<feature type="transmembrane region" description="Helical" evidence="6">
    <location>
        <begin position="12"/>
        <end position="31"/>
    </location>
</feature>
<comment type="similarity">
    <text evidence="2">Belongs to the LemA family.</text>
</comment>
<gene>
    <name evidence="7" type="ORF">LCGC14_0431560</name>
</gene>
<dbReference type="InterPro" id="IPR023353">
    <property type="entry name" value="LemA-like_dom_sf"/>
</dbReference>
<proteinExistence type="inferred from homology"/>
<reference evidence="7" key="1">
    <citation type="journal article" date="2015" name="Nature">
        <title>Complex archaea that bridge the gap between prokaryotes and eukaryotes.</title>
        <authorList>
            <person name="Spang A."/>
            <person name="Saw J.H."/>
            <person name="Jorgensen S.L."/>
            <person name="Zaremba-Niedzwiedzka K."/>
            <person name="Martijn J."/>
            <person name="Lind A.E."/>
            <person name="van Eijk R."/>
            <person name="Schleper C."/>
            <person name="Guy L."/>
            <person name="Ettema T.J."/>
        </authorList>
    </citation>
    <scope>NUCLEOTIDE SEQUENCE</scope>
</reference>
<protein>
    <recommendedName>
        <fullName evidence="8">LemA family protein</fullName>
    </recommendedName>
</protein>
<dbReference type="PANTHER" id="PTHR34478">
    <property type="entry name" value="PROTEIN LEMA"/>
    <property type="match status" value="1"/>
</dbReference>
<evidence type="ECO:0000256" key="4">
    <source>
        <dbReference type="ARBA" id="ARBA00022989"/>
    </source>
</evidence>
<keyword evidence="3 6" id="KW-0812">Transmembrane</keyword>
<evidence type="ECO:0000256" key="5">
    <source>
        <dbReference type="ARBA" id="ARBA00023136"/>
    </source>
</evidence>
<sequence length="196" mass="21846">MAGLTLLGLESMAPVIVLAAVVLLPLVWLIGTYNGLVRLRTHCRESWAGIDTELRRRYDLIPNLVETVKGYAAHERQTLQAVVEARSRAAGSTGSPADQARDENMLVGSLRQLFAISENYPDLKASGNFLHLQQELANTEDRIQAARRFYNANVRDFNTRTEIFPSSIIAGLFRFRKQEFFEIESAAARAVPAVDV</sequence>
<evidence type="ECO:0008006" key="8">
    <source>
        <dbReference type="Google" id="ProtNLM"/>
    </source>
</evidence>
<evidence type="ECO:0000313" key="7">
    <source>
        <dbReference type="EMBL" id="KKN70356.1"/>
    </source>
</evidence>
<dbReference type="SUPFAM" id="SSF140478">
    <property type="entry name" value="LemA-like"/>
    <property type="match status" value="1"/>
</dbReference>
<dbReference type="EMBL" id="LAZR01000404">
    <property type="protein sequence ID" value="KKN70356.1"/>
    <property type="molecule type" value="Genomic_DNA"/>
</dbReference>
<dbReference type="Pfam" id="PF04011">
    <property type="entry name" value="LemA"/>
    <property type="match status" value="1"/>
</dbReference>
<evidence type="ECO:0000256" key="3">
    <source>
        <dbReference type="ARBA" id="ARBA00022692"/>
    </source>
</evidence>
<accession>A0A0F9V9Z0</accession>
<keyword evidence="4 6" id="KW-1133">Transmembrane helix</keyword>
<name>A0A0F9V9Z0_9ZZZZ</name>
<evidence type="ECO:0000256" key="6">
    <source>
        <dbReference type="SAM" id="Phobius"/>
    </source>
</evidence>
<dbReference type="InterPro" id="IPR007156">
    <property type="entry name" value="MamQ_LemA"/>
</dbReference>
<comment type="subcellular location">
    <subcellularLocation>
        <location evidence="1">Membrane</location>
        <topology evidence="1">Single-pass membrane protein</topology>
    </subcellularLocation>
</comment>
<comment type="caution">
    <text evidence="7">The sequence shown here is derived from an EMBL/GenBank/DDBJ whole genome shotgun (WGS) entry which is preliminary data.</text>
</comment>
<dbReference type="Gene3D" id="1.20.1440.20">
    <property type="entry name" value="LemA-like domain"/>
    <property type="match status" value="1"/>
</dbReference>
<evidence type="ECO:0000256" key="1">
    <source>
        <dbReference type="ARBA" id="ARBA00004167"/>
    </source>
</evidence>
<dbReference type="GO" id="GO:0016020">
    <property type="term" value="C:membrane"/>
    <property type="evidence" value="ECO:0007669"/>
    <property type="project" value="UniProtKB-SubCell"/>
</dbReference>
<organism evidence="7">
    <name type="scientific">marine sediment metagenome</name>
    <dbReference type="NCBI Taxonomy" id="412755"/>
    <lineage>
        <taxon>unclassified sequences</taxon>
        <taxon>metagenomes</taxon>
        <taxon>ecological metagenomes</taxon>
    </lineage>
</organism>